<gene>
    <name evidence="1" type="ORF">GSOID_T00020601001</name>
</gene>
<evidence type="ECO:0000313" key="1">
    <source>
        <dbReference type="EMBL" id="CBY39999.1"/>
    </source>
</evidence>
<organism evidence="1">
    <name type="scientific">Oikopleura dioica</name>
    <name type="common">Tunicate</name>
    <dbReference type="NCBI Taxonomy" id="34765"/>
    <lineage>
        <taxon>Eukaryota</taxon>
        <taxon>Metazoa</taxon>
        <taxon>Chordata</taxon>
        <taxon>Tunicata</taxon>
        <taxon>Appendicularia</taxon>
        <taxon>Copelata</taxon>
        <taxon>Oikopleuridae</taxon>
        <taxon>Oikopleura</taxon>
    </lineage>
</organism>
<dbReference type="Proteomes" id="UP000011014">
    <property type="component" value="Unassembled WGS sequence"/>
</dbReference>
<reference evidence="1" key="1">
    <citation type="journal article" date="2010" name="Science">
        <title>Plasticity of animal genome architecture unmasked by rapid evolution of a pelagic tunicate.</title>
        <authorList>
            <person name="Denoeud F."/>
            <person name="Henriet S."/>
            <person name="Mungpakdee S."/>
            <person name="Aury J.M."/>
            <person name="Da Silva C."/>
            <person name="Brinkmann H."/>
            <person name="Mikhaleva J."/>
            <person name="Olsen L.C."/>
            <person name="Jubin C."/>
            <person name="Canestro C."/>
            <person name="Bouquet J.M."/>
            <person name="Danks G."/>
            <person name="Poulain J."/>
            <person name="Campsteijn C."/>
            <person name="Adamski M."/>
            <person name="Cross I."/>
            <person name="Yadetie F."/>
            <person name="Muffato M."/>
            <person name="Louis A."/>
            <person name="Butcher S."/>
            <person name="Tsagkogeorga G."/>
            <person name="Konrad A."/>
            <person name="Singh S."/>
            <person name="Jensen M.F."/>
            <person name="Cong E.H."/>
            <person name="Eikeseth-Otteraa H."/>
            <person name="Noel B."/>
            <person name="Anthouard V."/>
            <person name="Porcel B.M."/>
            <person name="Kachouri-Lafond R."/>
            <person name="Nishino A."/>
            <person name="Ugolini M."/>
            <person name="Chourrout P."/>
            <person name="Nishida H."/>
            <person name="Aasland R."/>
            <person name="Huzurbazar S."/>
            <person name="Westhof E."/>
            <person name="Delsuc F."/>
            <person name="Lehrach H."/>
            <person name="Reinhardt R."/>
            <person name="Weissenbach J."/>
            <person name="Roy S.W."/>
            <person name="Artiguenave F."/>
            <person name="Postlethwait J.H."/>
            <person name="Manak J.R."/>
            <person name="Thompson E.M."/>
            <person name="Jaillon O."/>
            <person name="Du Pasquier L."/>
            <person name="Boudinot P."/>
            <person name="Liberles D.A."/>
            <person name="Volff J.N."/>
            <person name="Philippe H."/>
            <person name="Lenhard B."/>
            <person name="Roest Crollius H."/>
            <person name="Wincker P."/>
            <person name="Chourrout D."/>
        </authorList>
    </citation>
    <scope>NUCLEOTIDE SEQUENCE [LARGE SCALE GENOMIC DNA]</scope>
</reference>
<protein>
    <submittedName>
        <fullName evidence="1">Uncharacterized protein</fullName>
    </submittedName>
</protein>
<accession>E4YX16</accession>
<proteinExistence type="predicted"/>
<sequence length="72" mass="8121">PLRAPQTGVQQIFVDLDRGLNFGLEDPRYKSAEEIKEMDVKPLVDSKGDFDEAVVREEDDDEEDIVIDAIEG</sequence>
<dbReference type="AlphaFoldDB" id="E4YX16"/>
<feature type="non-terminal residue" evidence="1">
    <location>
        <position position="1"/>
    </location>
</feature>
<name>E4YX16_OIKDI</name>
<dbReference type="EMBL" id="FN655731">
    <property type="protein sequence ID" value="CBY39999.1"/>
    <property type="molecule type" value="Genomic_DNA"/>
</dbReference>